<dbReference type="Pfam" id="PF00293">
    <property type="entry name" value="NUDIX"/>
    <property type="match status" value="1"/>
</dbReference>
<protein>
    <submittedName>
        <fullName evidence="4">NUDIX hydrolase</fullName>
    </submittedName>
</protein>
<sequence>MSITHDIPCPNCSAPVTMYKNPAPTVDIVIYDPTKGIVLIERANEPHGWALPGGFIDYGETCEAAAIREAKEETNLDVTLTGLIGVYSDPERDPRHHTMSVVYSAVANDVSILTAGDDAQNARFFSLEALPHIVFDHNLIVADFANCLERLNK</sequence>
<dbReference type="CDD" id="cd18873">
    <property type="entry name" value="NUDIX_NadM_like"/>
    <property type="match status" value="1"/>
</dbReference>
<dbReference type="EMBL" id="JXMS01000036">
    <property type="protein sequence ID" value="OBQ45892.1"/>
    <property type="molecule type" value="Genomic_DNA"/>
</dbReference>
<feature type="domain" description="Nudix hydrolase" evidence="3">
    <location>
        <begin position="21"/>
        <end position="149"/>
    </location>
</feature>
<dbReference type="Proteomes" id="UP000091979">
    <property type="component" value="Unassembled WGS sequence"/>
</dbReference>
<dbReference type="Gene3D" id="3.90.79.10">
    <property type="entry name" value="Nucleoside Triphosphate Pyrophosphohydrolase"/>
    <property type="match status" value="1"/>
</dbReference>
<proteinExistence type="inferred from homology"/>
<dbReference type="SUPFAM" id="SSF55811">
    <property type="entry name" value="Nudix"/>
    <property type="match status" value="1"/>
</dbReference>
<dbReference type="InterPro" id="IPR020084">
    <property type="entry name" value="NUDIX_hydrolase_CS"/>
</dbReference>
<evidence type="ECO:0000313" key="5">
    <source>
        <dbReference type="Proteomes" id="UP000091979"/>
    </source>
</evidence>
<evidence type="ECO:0000259" key="3">
    <source>
        <dbReference type="PROSITE" id="PS51462"/>
    </source>
</evidence>
<accession>A0A1B7X980</accession>
<name>A0A1B7X980_9BACT</name>
<dbReference type="GO" id="GO:0016787">
    <property type="term" value="F:hydrolase activity"/>
    <property type="evidence" value="ECO:0007669"/>
    <property type="project" value="UniProtKB-KW"/>
</dbReference>
<dbReference type="PROSITE" id="PS00893">
    <property type="entry name" value="NUDIX_BOX"/>
    <property type="match status" value="1"/>
</dbReference>
<keyword evidence="5" id="KW-1185">Reference proteome</keyword>
<evidence type="ECO:0000256" key="2">
    <source>
        <dbReference type="RuleBase" id="RU003476"/>
    </source>
</evidence>
<dbReference type="AlphaFoldDB" id="A0A1B7X980"/>
<evidence type="ECO:0000313" key="4">
    <source>
        <dbReference type="EMBL" id="OBQ45892.1"/>
    </source>
</evidence>
<dbReference type="PRINTS" id="PR00502">
    <property type="entry name" value="NUDIXFAMILY"/>
</dbReference>
<evidence type="ECO:0000256" key="1">
    <source>
        <dbReference type="ARBA" id="ARBA00022801"/>
    </source>
</evidence>
<reference evidence="4 5" key="1">
    <citation type="submission" date="2015-01" db="EMBL/GenBank/DDBJ databases">
        <title>Desulfovibrio sp. JC271 draft genome sequence.</title>
        <authorList>
            <person name="Shivani Y."/>
            <person name="Subhash Y."/>
            <person name="Sasikala C."/>
            <person name="Ramana C.V."/>
        </authorList>
    </citation>
    <scope>NUCLEOTIDE SEQUENCE [LARGE SCALE GENOMIC DNA]</scope>
    <source>
        <strain evidence="4 5">JC271</strain>
    </source>
</reference>
<dbReference type="PANTHER" id="PTHR43736:SF1">
    <property type="entry name" value="DIHYDRONEOPTERIN TRIPHOSPHATE DIPHOSPHATASE"/>
    <property type="match status" value="1"/>
</dbReference>
<dbReference type="RefSeq" id="WP_197498811.1">
    <property type="nucleotide sequence ID" value="NZ_JXMS01000036.1"/>
</dbReference>
<dbReference type="PANTHER" id="PTHR43736">
    <property type="entry name" value="ADP-RIBOSE PYROPHOSPHATASE"/>
    <property type="match status" value="1"/>
</dbReference>
<dbReference type="STRING" id="1560234.SP90_15500"/>
<dbReference type="InterPro" id="IPR020476">
    <property type="entry name" value="Nudix_hydrolase"/>
</dbReference>
<dbReference type="PATRIC" id="fig|1560234.3.peg.2393"/>
<comment type="caution">
    <text evidence="4">The sequence shown here is derived from an EMBL/GenBank/DDBJ whole genome shotgun (WGS) entry which is preliminary data.</text>
</comment>
<dbReference type="InterPro" id="IPR015797">
    <property type="entry name" value="NUDIX_hydrolase-like_dom_sf"/>
</dbReference>
<gene>
    <name evidence="4" type="ORF">SP90_15500</name>
</gene>
<keyword evidence="1 2" id="KW-0378">Hydrolase</keyword>
<dbReference type="PROSITE" id="PS51462">
    <property type="entry name" value="NUDIX"/>
    <property type="match status" value="1"/>
</dbReference>
<organism evidence="4 5">
    <name type="scientific">Halodesulfovibrio spirochaetisodalis</name>
    <dbReference type="NCBI Taxonomy" id="1560234"/>
    <lineage>
        <taxon>Bacteria</taxon>
        <taxon>Pseudomonadati</taxon>
        <taxon>Thermodesulfobacteriota</taxon>
        <taxon>Desulfovibrionia</taxon>
        <taxon>Desulfovibrionales</taxon>
        <taxon>Desulfovibrionaceae</taxon>
        <taxon>Halodesulfovibrio</taxon>
    </lineage>
</organism>
<comment type="similarity">
    <text evidence="2">Belongs to the Nudix hydrolase family.</text>
</comment>
<dbReference type="InterPro" id="IPR000086">
    <property type="entry name" value="NUDIX_hydrolase_dom"/>
</dbReference>